<dbReference type="eggNOG" id="ENOG502Z80Z">
    <property type="taxonomic scope" value="Bacteria"/>
</dbReference>
<name>E0I3V5_9BACL</name>
<dbReference type="AlphaFoldDB" id="E0I3V5"/>
<evidence type="ECO:0008006" key="4">
    <source>
        <dbReference type="Google" id="ProtNLM"/>
    </source>
</evidence>
<sequence>MLNRLSPAAAAAWRACAAAGAGALRLLRLPAEATAYAAAYAVGKWHAIAASHAMAAAASPPVLDPAATAALAAAWRKLERTPPQQPGPTGSAANQPLPAGAWDTEAAASPLGAPQAAKPGGEALPGLGSDSAGVAGGCWSAAEQALIGRIREETAWMNRNNVTRTAAYYAVYVRRPELHWALLAHLVSRNGGWNMTDLQAEWVPRLLGTSKREDVFAFLERANSLIFGDAYPQLLLYEHSMKHGRPLFHLLPAFGVSRFMAPAWERFWASRESALLTVALIVNEQHFIEDRVVRHPHYRKRVIDTLFFGMQSFLQLNAVVIPYSISNGDGDSGETPSDMRLAGLIIERFASIRERIEFGKRLYAILFGVPTVHEGVRAFVREVRHTGSRADFAPQLFSRIRHGLPERPYNARLQGGKLKPGAERPYSPTLAAAWPERPVAPPEPGDWFVRAADVLLYFERLPLPGTFELTNEYGFLLDKLELAAEASHRVDGPEGLDAVSAMPTSTAD</sequence>
<dbReference type="STRING" id="717606.PaecuDRAFT_0480"/>
<protein>
    <recommendedName>
        <fullName evidence="4">DUF2515 domain-containing protein</fullName>
    </recommendedName>
</protein>
<dbReference type="RefSeq" id="WP_006036497.1">
    <property type="nucleotide sequence ID" value="NZ_AEDD01000001.1"/>
</dbReference>
<reference evidence="2 3" key="1">
    <citation type="submission" date="2010-07" db="EMBL/GenBank/DDBJ databases">
        <title>The draft genome of Paenibacillus curdlanolyticus YK9.</title>
        <authorList>
            <consortium name="US DOE Joint Genome Institute (JGI-PGF)"/>
            <person name="Lucas S."/>
            <person name="Copeland A."/>
            <person name="Lapidus A."/>
            <person name="Cheng J.-F."/>
            <person name="Bruce D."/>
            <person name="Goodwin L."/>
            <person name="Pitluck S."/>
            <person name="Land M.L."/>
            <person name="Hauser L."/>
            <person name="Chang Y.-J."/>
            <person name="Jeffries C."/>
            <person name="Anderson I.J."/>
            <person name="Johnson E."/>
            <person name="Loganathan U."/>
            <person name="Mulhopadhyay B."/>
            <person name="Kyrpides N."/>
            <person name="Woyke T.J."/>
        </authorList>
    </citation>
    <scope>NUCLEOTIDE SEQUENCE [LARGE SCALE GENOMIC DNA]</scope>
    <source>
        <strain evidence="2 3">YK9</strain>
    </source>
</reference>
<dbReference type="EMBL" id="AEDD01000001">
    <property type="protein sequence ID" value="EFM12969.1"/>
    <property type="molecule type" value="Genomic_DNA"/>
</dbReference>
<evidence type="ECO:0000313" key="2">
    <source>
        <dbReference type="EMBL" id="EFM12969.1"/>
    </source>
</evidence>
<dbReference type="InterPro" id="IPR019658">
    <property type="entry name" value="DUF2515"/>
</dbReference>
<keyword evidence="3" id="KW-1185">Reference proteome</keyword>
<organism evidence="2 3">
    <name type="scientific">Paenibacillus curdlanolyticus YK9</name>
    <dbReference type="NCBI Taxonomy" id="717606"/>
    <lineage>
        <taxon>Bacteria</taxon>
        <taxon>Bacillati</taxon>
        <taxon>Bacillota</taxon>
        <taxon>Bacilli</taxon>
        <taxon>Bacillales</taxon>
        <taxon>Paenibacillaceae</taxon>
        <taxon>Paenibacillus</taxon>
    </lineage>
</organism>
<proteinExistence type="predicted"/>
<evidence type="ECO:0000256" key="1">
    <source>
        <dbReference type="SAM" id="SignalP"/>
    </source>
</evidence>
<keyword evidence="1" id="KW-0732">Signal</keyword>
<dbReference type="Proteomes" id="UP000005387">
    <property type="component" value="Unassembled WGS sequence"/>
</dbReference>
<gene>
    <name evidence="2" type="ORF">PaecuDRAFT_0480</name>
</gene>
<dbReference type="Pfam" id="PF10720">
    <property type="entry name" value="DUF2515"/>
    <property type="match status" value="1"/>
</dbReference>
<evidence type="ECO:0000313" key="3">
    <source>
        <dbReference type="Proteomes" id="UP000005387"/>
    </source>
</evidence>
<feature type="signal peptide" evidence="1">
    <location>
        <begin position="1"/>
        <end position="17"/>
    </location>
</feature>
<feature type="chain" id="PRO_5003136132" description="DUF2515 domain-containing protein" evidence="1">
    <location>
        <begin position="18"/>
        <end position="508"/>
    </location>
</feature>
<accession>E0I3V5</accession>